<evidence type="ECO:0000313" key="4">
    <source>
        <dbReference type="EMBL" id="TYK20404.1"/>
    </source>
</evidence>
<keyword evidence="1" id="KW-0175">Coiled coil</keyword>
<evidence type="ECO:0000313" key="3">
    <source>
        <dbReference type="EMBL" id="KAA0054547.1"/>
    </source>
</evidence>
<protein>
    <submittedName>
        <fullName evidence="4">Uncharacterized protein</fullName>
    </submittedName>
</protein>
<dbReference type="OrthoDB" id="1838697at2759"/>
<feature type="compositionally biased region" description="Polar residues" evidence="2">
    <location>
        <begin position="61"/>
        <end position="73"/>
    </location>
</feature>
<organism evidence="4 6">
    <name type="scientific">Cucumis melo var. makuwa</name>
    <name type="common">Oriental melon</name>
    <dbReference type="NCBI Taxonomy" id="1194695"/>
    <lineage>
        <taxon>Eukaryota</taxon>
        <taxon>Viridiplantae</taxon>
        <taxon>Streptophyta</taxon>
        <taxon>Embryophyta</taxon>
        <taxon>Tracheophyta</taxon>
        <taxon>Spermatophyta</taxon>
        <taxon>Magnoliopsida</taxon>
        <taxon>eudicotyledons</taxon>
        <taxon>Gunneridae</taxon>
        <taxon>Pentapetalae</taxon>
        <taxon>rosids</taxon>
        <taxon>fabids</taxon>
        <taxon>Cucurbitales</taxon>
        <taxon>Cucurbitaceae</taxon>
        <taxon>Benincaseae</taxon>
        <taxon>Cucumis</taxon>
    </lineage>
</organism>
<dbReference type="EMBL" id="SSTE01008830">
    <property type="protein sequence ID" value="KAA0054547.1"/>
    <property type="molecule type" value="Genomic_DNA"/>
</dbReference>
<accession>A0A5D3DA68</accession>
<feature type="region of interest" description="Disordered" evidence="2">
    <location>
        <begin position="1"/>
        <end position="43"/>
    </location>
</feature>
<name>A0A5D3DA68_CUCMM</name>
<evidence type="ECO:0000313" key="6">
    <source>
        <dbReference type="Proteomes" id="UP000321947"/>
    </source>
</evidence>
<dbReference type="Proteomes" id="UP000321393">
    <property type="component" value="Unassembled WGS sequence"/>
</dbReference>
<dbReference type="Proteomes" id="UP000321947">
    <property type="component" value="Unassembled WGS sequence"/>
</dbReference>
<sequence length="159" mass="17556">MSLHTVQDSSNSLGFLGHKTQQVGGKDIESPPSKGDACPKAPSQKISLTHAPLKFSELPLGTSNRQTMRNPEPSQWVGEKERAVQLSLEKKKLERRFQSINAEYERLSILSCEKAEAIDQQKLEVAKLQDEINTLESTPAITEEAIKALATVRKSMEAA</sequence>
<evidence type="ECO:0000256" key="2">
    <source>
        <dbReference type="SAM" id="MobiDB-lite"/>
    </source>
</evidence>
<proteinExistence type="predicted"/>
<evidence type="ECO:0000313" key="5">
    <source>
        <dbReference type="Proteomes" id="UP000321393"/>
    </source>
</evidence>
<evidence type="ECO:0000256" key="1">
    <source>
        <dbReference type="SAM" id="Coils"/>
    </source>
</evidence>
<feature type="compositionally biased region" description="Polar residues" evidence="2">
    <location>
        <begin position="1"/>
        <end position="23"/>
    </location>
</feature>
<feature type="region of interest" description="Disordered" evidence="2">
    <location>
        <begin position="57"/>
        <end position="78"/>
    </location>
</feature>
<reference evidence="5 6" key="1">
    <citation type="submission" date="2019-08" db="EMBL/GenBank/DDBJ databases">
        <title>Draft genome sequences of two oriental melons (Cucumis melo L. var makuwa).</title>
        <authorList>
            <person name="Kwon S.-Y."/>
        </authorList>
    </citation>
    <scope>NUCLEOTIDE SEQUENCE [LARGE SCALE GENOMIC DNA]</scope>
    <source>
        <strain evidence="6">cv. Chang Bougi</strain>
        <strain evidence="5">cv. SW 3</strain>
        <tissue evidence="4">Leaf</tissue>
    </source>
</reference>
<dbReference type="EMBL" id="SSTD01006358">
    <property type="protein sequence ID" value="TYK20404.1"/>
    <property type="molecule type" value="Genomic_DNA"/>
</dbReference>
<feature type="coiled-coil region" evidence="1">
    <location>
        <begin position="83"/>
        <end position="138"/>
    </location>
</feature>
<dbReference type="AlphaFoldDB" id="A0A5D3DA68"/>
<comment type="caution">
    <text evidence="4">The sequence shown here is derived from an EMBL/GenBank/DDBJ whole genome shotgun (WGS) entry which is preliminary data.</text>
</comment>
<gene>
    <name evidence="4" type="ORF">E5676_scaffold519G00310</name>
    <name evidence="3" type="ORF">E6C27_scaffold24G003310</name>
</gene>